<name>A0A917NYA5_9ACTN</name>
<dbReference type="EMBL" id="BMQA01000024">
    <property type="protein sequence ID" value="GGJ40322.1"/>
    <property type="molecule type" value="Genomic_DNA"/>
</dbReference>
<evidence type="ECO:0000313" key="3">
    <source>
        <dbReference type="Proteomes" id="UP000657574"/>
    </source>
</evidence>
<dbReference type="Proteomes" id="UP000657574">
    <property type="component" value="Unassembled WGS sequence"/>
</dbReference>
<dbReference type="InterPro" id="IPR006311">
    <property type="entry name" value="TAT_signal"/>
</dbReference>
<proteinExistence type="predicted"/>
<gene>
    <name evidence="2" type="ORF">GCM10010121_059220</name>
</gene>
<keyword evidence="1" id="KW-0732">Signal</keyword>
<sequence>MSSARGNTVARPRRRSVLITTAILTVLSAAPGVAVAAPPDHAPHAPEHLTVGDQSRPLEVEGTPRFGWQPHTVGSGHSVFTPVG</sequence>
<keyword evidence="3" id="KW-1185">Reference proteome</keyword>
<reference evidence="2" key="2">
    <citation type="submission" date="2020-09" db="EMBL/GenBank/DDBJ databases">
        <authorList>
            <person name="Sun Q."/>
            <person name="Ohkuma M."/>
        </authorList>
    </citation>
    <scope>NUCLEOTIDE SEQUENCE</scope>
    <source>
        <strain evidence="2">JCM 3086</strain>
    </source>
</reference>
<dbReference type="AlphaFoldDB" id="A0A917NYA5"/>
<evidence type="ECO:0000256" key="1">
    <source>
        <dbReference type="SAM" id="SignalP"/>
    </source>
</evidence>
<evidence type="ECO:0000313" key="2">
    <source>
        <dbReference type="EMBL" id="GGJ40322.1"/>
    </source>
</evidence>
<comment type="caution">
    <text evidence="2">The sequence shown here is derived from an EMBL/GenBank/DDBJ whole genome shotgun (WGS) entry which is preliminary data.</text>
</comment>
<protein>
    <submittedName>
        <fullName evidence="2">Uncharacterized protein</fullName>
    </submittedName>
</protein>
<dbReference type="PROSITE" id="PS51318">
    <property type="entry name" value="TAT"/>
    <property type="match status" value="1"/>
</dbReference>
<feature type="signal peptide" evidence="1">
    <location>
        <begin position="1"/>
        <end position="36"/>
    </location>
</feature>
<feature type="chain" id="PRO_5037962716" evidence="1">
    <location>
        <begin position="37"/>
        <end position="84"/>
    </location>
</feature>
<reference evidence="2" key="1">
    <citation type="journal article" date="2014" name="Int. J. Syst. Evol. Microbiol.">
        <title>Complete genome sequence of Corynebacterium casei LMG S-19264T (=DSM 44701T), isolated from a smear-ripened cheese.</title>
        <authorList>
            <consortium name="US DOE Joint Genome Institute (JGI-PGF)"/>
            <person name="Walter F."/>
            <person name="Albersmeier A."/>
            <person name="Kalinowski J."/>
            <person name="Ruckert C."/>
        </authorList>
    </citation>
    <scope>NUCLEOTIDE SEQUENCE</scope>
    <source>
        <strain evidence="2">JCM 3086</strain>
    </source>
</reference>
<organism evidence="2 3">
    <name type="scientific">Streptomyces brasiliensis</name>
    <dbReference type="NCBI Taxonomy" id="1954"/>
    <lineage>
        <taxon>Bacteria</taxon>
        <taxon>Bacillati</taxon>
        <taxon>Actinomycetota</taxon>
        <taxon>Actinomycetes</taxon>
        <taxon>Kitasatosporales</taxon>
        <taxon>Streptomycetaceae</taxon>
        <taxon>Streptomyces</taxon>
    </lineage>
</organism>
<dbReference type="RefSeq" id="WP_189314335.1">
    <property type="nucleotide sequence ID" value="NZ_BMQA01000024.1"/>
</dbReference>
<accession>A0A917NYA5</accession>